<keyword evidence="2" id="KW-1185">Reference proteome</keyword>
<dbReference type="OMA" id="WAMLVEV"/>
<dbReference type="OrthoDB" id="3265539at2759"/>
<dbReference type="InParanoid" id="A0A2H3D1Z2"/>
<protein>
    <submittedName>
        <fullName evidence="1">Uncharacterized protein</fullName>
    </submittedName>
</protein>
<name>A0A2H3D1Z2_ARMGA</name>
<accession>A0A2H3D1Z2</accession>
<dbReference type="Proteomes" id="UP000217790">
    <property type="component" value="Unassembled WGS sequence"/>
</dbReference>
<reference evidence="2" key="1">
    <citation type="journal article" date="2017" name="Nat. Ecol. Evol.">
        <title>Genome expansion and lineage-specific genetic innovations in the forest pathogenic fungi Armillaria.</title>
        <authorList>
            <person name="Sipos G."/>
            <person name="Prasanna A.N."/>
            <person name="Walter M.C."/>
            <person name="O'Connor E."/>
            <person name="Balint B."/>
            <person name="Krizsan K."/>
            <person name="Kiss B."/>
            <person name="Hess J."/>
            <person name="Varga T."/>
            <person name="Slot J."/>
            <person name="Riley R."/>
            <person name="Boka B."/>
            <person name="Rigling D."/>
            <person name="Barry K."/>
            <person name="Lee J."/>
            <person name="Mihaltcheva S."/>
            <person name="LaButti K."/>
            <person name="Lipzen A."/>
            <person name="Waldron R."/>
            <person name="Moloney N.M."/>
            <person name="Sperisen C."/>
            <person name="Kredics L."/>
            <person name="Vagvoelgyi C."/>
            <person name="Patrignani A."/>
            <person name="Fitzpatrick D."/>
            <person name="Nagy I."/>
            <person name="Doyle S."/>
            <person name="Anderson J.B."/>
            <person name="Grigoriev I.V."/>
            <person name="Gueldener U."/>
            <person name="Muensterkoetter M."/>
            <person name="Nagy L.G."/>
        </authorList>
    </citation>
    <scope>NUCLEOTIDE SEQUENCE [LARGE SCALE GENOMIC DNA]</scope>
    <source>
        <strain evidence="2">Ar21-2</strain>
    </source>
</reference>
<proteinExistence type="predicted"/>
<gene>
    <name evidence="1" type="ORF">ARMGADRAFT_873927</name>
</gene>
<dbReference type="STRING" id="47427.A0A2H3D1Z2"/>
<dbReference type="AlphaFoldDB" id="A0A2H3D1Z2"/>
<organism evidence="1 2">
    <name type="scientific">Armillaria gallica</name>
    <name type="common">Bulbous honey fungus</name>
    <name type="synonym">Armillaria bulbosa</name>
    <dbReference type="NCBI Taxonomy" id="47427"/>
    <lineage>
        <taxon>Eukaryota</taxon>
        <taxon>Fungi</taxon>
        <taxon>Dikarya</taxon>
        <taxon>Basidiomycota</taxon>
        <taxon>Agaricomycotina</taxon>
        <taxon>Agaricomycetes</taxon>
        <taxon>Agaricomycetidae</taxon>
        <taxon>Agaricales</taxon>
        <taxon>Marasmiineae</taxon>
        <taxon>Physalacriaceae</taxon>
        <taxon>Armillaria</taxon>
    </lineage>
</organism>
<dbReference type="Pfam" id="PF14223">
    <property type="entry name" value="Retrotran_gag_2"/>
    <property type="match status" value="1"/>
</dbReference>
<evidence type="ECO:0000313" key="2">
    <source>
        <dbReference type="Proteomes" id="UP000217790"/>
    </source>
</evidence>
<feature type="non-terminal residue" evidence="1">
    <location>
        <position position="80"/>
    </location>
</feature>
<feature type="non-terminal residue" evidence="1">
    <location>
        <position position="1"/>
    </location>
</feature>
<sequence>ELTTKLKGRDKQKMAEARAEMILRVDVGQLAHMDSKDPREIWGNLQTVHRAQGFATSLSLRRKFLTAKMLEGQGMESWVG</sequence>
<evidence type="ECO:0000313" key="1">
    <source>
        <dbReference type="EMBL" id="PBK89311.1"/>
    </source>
</evidence>
<dbReference type="EMBL" id="KZ293669">
    <property type="protein sequence ID" value="PBK89311.1"/>
    <property type="molecule type" value="Genomic_DNA"/>
</dbReference>